<evidence type="ECO:0000256" key="9">
    <source>
        <dbReference type="ARBA" id="ARBA00022759"/>
    </source>
</evidence>
<evidence type="ECO:0000256" key="7">
    <source>
        <dbReference type="ARBA" id="ARBA00022722"/>
    </source>
</evidence>
<dbReference type="OrthoDB" id="430293at2759"/>
<dbReference type="FunFam" id="2.40.50.90:FF:000029">
    <property type="entry name" value="Probable endonuclease lcl3"/>
    <property type="match status" value="1"/>
</dbReference>
<keyword evidence="11" id="KW-0106">Calcium</keyword>
<dbReference type="EMBL" id="MU007012">
    <property type="protein sequence ID" value="KAF2435782.1"/>
    <property type="molecule type" value="Genomic_DNA"/>
</dbReference>
<feature type="compositionally biased region" description="Basic and acidic residues" evidence="15">
    <location>
        <begin position="265"/>
        <end position="286"/>
    </location>
</feature>
<proteinExistence type="inferred from homology"/>
<dbReference type="PROSITE" id="PS50830">
    <property type="entry name" value="TNASE_3"/>
    <property type="match status" value="1"/>
</dbReference>
<dbReference type="InterPro" id="IPR035437">
    <property type="entry name" value="SNase_OB-fold_sf"/>
</dbReference>
<evidence type="ECO:0000313" key="18">
    <source>
        <dbReference type="Proteomes" id="UP000800235"/>
    </source>
</evidence>
<evidence type="ECO:0000256" key="13">
    <source>
        <dbReference type="ARBA" id="ARBA00023128"/>
    </source>
</evidence>
<evidence type="ECO:0000256" key="2">
    <source>
        <dbReference type="ARBA" id="ARBA00004173"/>
    </source>
</evidence>
<keyword evidence="9" id="KW-0255">Endonuclease</keyword>
<organism evidence="17 18">
    <name type="scientific">Tothia fuscella</name>
    <dbReference type="NCBI Taxonomy" id="1048955"/>
    <lineage>
        <taxon>Eukaryota</taxon>
        <taxon>Fungi</taxon>
        <taxon>Dikarya</taxon>
        <taxon>Ascomycota</taxon>
        <taxon>Pezizomycotina</taxon>
        <taxon>Dothideomycetes</taxon>
        <taxon>Pleosporomycetidae</taxon>
        <taxon>Venturiales</taxon>
        <taxon>Cylindrosympodiaceae</taxon>
        <taxon>Tothia</taxon>
    </lineage>
</organism>
<dbReference type="PANTHER" id="PTHR12302">
    <property type="entry name" value="EBNA2 BINDING PROTEIN P100"/>
    <property type="match status" value="1"/>
</dbReference>
<dbReference type="Proteomes" id="UP000800235">
    <property type="component" value="Unassembled WGS sequence"/>
</dbReference>
<evidence type="ECO:0000256" key="5">
    <source>
        <dbReference type="ARBA" id="ARBA00014651"/>
    </source>
</evidence>
<feature type="region of interest" description="Disordered" evidence="15">
    <location>
        <begin position="259"/>
        <end position="286"/>
    </location>
</feature>
<keyword evidence="7" id="KW-0540">Nuclease</keyword>
<comment type="caution">
    <text evidence="17">The sequence shown here is derived from an EMBL/GenBank/DDBJ whole genome shotgun (WGS) entry which is preliminary data.</text>
</comment>
<evidence type="ECO:0000256" key="14">
    <source>
        <dbReference type="ARBA" id="ARBA00023136"/>
    </source>
</evidence>
<evidence type="ECO:0000256" key="15">
    <source>
        <dbReference type="SAM" id="MobiDB-lite"/>
    </source>
</evidence>
<dbReference type="GO" id="GO:0046872">
    <property type="term" value="F:metal ion binding"/>
    <property type="evidence" value="ECO:0007669"/>
    <property type="project" value="UniProtKB-KW"/>
</dbReference>
<feature type="domain" description="TNase-like" evidence="16">
    <location>
        <begin position="91"/>
        <end position="251"/>
    </location>
</feature>
<dbReference type="Gene3D" id="2.40.50.90">
    <property type="match status" value="1"/>
</dbReference>
<evidence type="ECO:0000256" key="1">
    <source>
        <dbReference type="ARBA" id="ARBA00004167"/>
    </source>
</evidence>
<comment type="subcellular location">
    <subcellularLocation>
        <location evidence="1">Membrane</location>
        <topology evidence="1">Single-pass membrane protein</topology>
    </subcellularLocation>
    <subcellularLocation>
        <location evidence="2">Mitochondrion</location>
    </subcellularLocation>
</comment>
<dbReference type="Pfam" id="PF00565">
    <property type="entry name" value="SNase"/>
    <property type="match status" value="1"/>
</dbReference>
<evidence type="ECO:0000256" key="10">
    <source>
        <dbReference type="ARBA" id="ARBA00022801"/>
    </source>
</evidence>
<keyword evidence="14" id="KW-0472">Membrane</keyword>
<sequence>MPWPWPSTSKPSPSGKDEKPVPSSLPPPTKNWNSTLSTNPLTDWSHYTQPSILIPTTIATGTTLFTISLYKKHLRRIPSTEYIKPDAYRRKSLFGHVTSVGDGDNFRLFHTPGGRMVGWGWLPGRRVPRERKELKERTIHIRIAGVDAPELAHFGRPAQPYGQEALDFLTSYILHRRVRAYIYRRDQYERVVGTVWVRKWGIRRDVGLEMLKRGLATVYEAKFGSEFGGLEQKYREAEERAKKAKIGMWAEPGIVKRLFGGGGEGGKKESPREFKTRMSKLEGEKK</sequence>
<accession>A0A9P4P1Y6</accession>
<dbReference type="InterPro" id="IPR016071">
    <property type="entry name" value="Staphylococal_nuclease_OB-fold"/>
</dbReference>
<evidence type="ECO:0000256" key="3">
    <source>
        <dbReference type="ARBA" id="ARBA00005435"/>
    </source>
</evidence>
<protein>
    <recommendedName>
        <fullName evidence="4">Probable endonuclease LCL3</fullName>
    </recommendedName>
    <alternativeName>
        <fullName evidence="5">Probable endonuclease lcl3</fullName>
    </alternativeName>
</protein>
<dbReference type="GO" id="GO:0005739">
    <property type="term" value="C:mitochondrion"/>
    <property type="evidence" value="ECO:0007669"/>
    <property type="project" value="UniProtKB-SubCell"/>
</dbReference>
<evidence type="ECO:0000259" key="16">
    <source>
        <dbReference type="PROSITE" id="PS50830"/>
    </source>
</evidence>
<keyword evidence="8" id="KW-0479">Metal-binding</keyword>
<gene>
    <name evidence="17" type="ORF">EJ08DRAFT_625372</name>
</gene>
<evidence type="ECO:0000256" key="6">
    <source>
        <dbReference type="ARBA" id="ARBA00022692"/>
    </source>
</evidence>
<feature type="compositionally biased region" description="Low complexity" evidence="15">
    <location>
        <begin position="1"/>
        <end position="14"/>
    </location>
</feature>
<dbReference type="GO" id="GO:0016787">
    <property type="term" value="F:hydrolase activity"/>
    <property type="evidence" value="ECO:0007669"/>
    <property type="project" value="UniProtKB-KW"/>
</dbReference>
<evidence type="ECO:0000313" key="17">
    <source>
        <dbReference type="EMBL" id="KAF2435782.1"/>
    </source>
</evidence>
<dbReference type="GO" id="GO:0004519">
    <property type="term" value="F:endonuclease activity"/>
    <property type="evidence" value="ECO:0007669"/>
    <property type="project" value="UniProtKB-KW"/>
</dbReference>
<evidence type="ECO:0000256" key="12">
    <source>
        <dbReference type="ARBA" id="ARBA00022989"/>
    </source>
</evidence>
<dbReference type="SMART" id="SM00318">
    <property type="entry name" value="SNc"/>
    <property type="match status" value="1"/>
</dbReference>
<dbReference type="GO" id="GO:0016020">
    <property type="term" value="C:membrane"/>
    <property type="evidence" value="ECO:0007669"/>
    <property type="project" value="UniProtKB-SubCell"/>
</dbReference>
<dbReference type="AlphaFoldDB" id="A0A9P4P1Y6"/>
<evidence type="ECO:0000256" key="11">
    <source>
        <dbReference type="ARBA" id="ARBA00022837"/>
    </source>
</evidence>
<keyword evidence="13" id="KW-0496">Mitochondrion</keyword>
<keyword evidence="12" id="KW-1133">Transmembrane helix</keyword>
<dbReference type="PANTHER" id="PTHR12302:SF3">
    <property type="entry name" value="SERINE_THREONINE-PROTEIN KINASE 31"/>
    <property type="match status" value="1"/>
</dbReference>
<name>A0A9P4P1Y6_9PEZI</name>
<feature type="region of interest" description="Disordered" evidence="15">
    <location>
        <begin position="1"/>
        <end position="34"/>
    </location>
</feature>
<dbReference type="SUPFAM" id="SSF50199">
    <property type="entry name" value="Staphylococcal nuclease"/>
    <property type="match status" value="1"/>
</dbReference>
<keyword evidence="18" id="KW-1185">Reference proteome</keyword>
<keyword evidence="6" id="KW-0812">Transmembrane</keyword>
<evidence type="ECO:0000256" key="8">
    <source>
        <dbReference type="ARBA" id="ARBA00022723"/>
    </source>
</evidence>
<comment type="similarity">
    <text evidence="3">Belongs to the LCL3 family.</text>
</comment>
<keyword evidence="10" id="KW-0378">Hydrolase</keyword>
<reference evidence="17" key="1">
    <citation type="journal article" date="2020" name="Stud. Mycol.">
        <title>101 Dothideomycetes genomes: a test case for predicting lifestyles and emergence of pathogens.</title>
        <authorList>
            <person name="Haridas S."/>
            <person name="Albert R."/>
            <person name="Binder M."/>
            <person name="Bloem J."/>
            <person name="Labutti K."/>
            <person name="Salamov A."/>
            <person name="Andreopoulos B."/>
            <person name="Baker S."/>
            <person name="Barry K."/>
            <person name="Bills G."/>
            <person name="Bluhm B."/>
            <person name="Cannon C."/>
            <person name="Castanera R."/>
            <person name="Culley D."/>
            <person name="Daum C."/>
            <person name="Ezra D."/>
            <person name="Gonzalez J."/>
            <person name="Henrissat B."/>
            <person name="Kuo A."/>
            <person name="Liang C."/>
            <person name="Lipzen A."/>
            <person name="Lutzoni F."/>
            <person name="Magnuson J."/>
            <person name="Mondo S."/>
            <person name="Nolan M."/>
            <person name="Ohm R."/>
            <person name="Pangilinan J."/>
            <person name="Park H.-J."/>
            <person name="Ramirez L."/>
            <person name="Alfaro M."/>
            <person name="Sun H."/>
            <person name="Tritt A."/>
            <person name="Yoshinaga Y."/>
            <person name="Zwiers L.-H."/>
            <person name="Turgeon B."/>
            <person name="Goodwin S."/>
            <person name="Spatafora J."/>
            <person name="Crous P."/>
            <person name="Grigoriev I."/>
        </authorList>
    </citation>
    <scope>NUCLEOTIDE SEQUENCE</scope>
    <source>
        <strain evidence="17">CBS 130266</strain>
    </source>
</reference>
<evidence type="ECO:0000256" key="4">
    <source>
        <dbReference type="ARBA" id="ARBA00013404"/>
    </source>
</evidence>